<dbReference type="RefSeq" id="WP_106093100.1">
    <property type="nucleotide sequence ID" value="NZ_PVNL01000120.1"/>
</dbReference>
<dbReference type="Proteomes" id="UP000238823">
    <property type="component" value="Unassembled WGS sequence"/>
</dbReference>
<sequence length="186" mass="21126">MKPIEICKHLGPEKVDAYYGELSGKEIRAVLKAGGSHSNTPSTAFSQAARRKVWRKRFDNEFGKDNEQLALALLIEWLMRHHRTMLVDFLDHLKVKHTQGETDEDFCETKTPEELREGVDLLLAKYPAHEVGTYLLLVGHLQETPVFDETPKVLEAVGMPSAEIEAYVAQFKQRWAERPVKDKGAA</sequence>
<organism evidence="1 2">
    <name type="scientific">Enhygromyxa salina</name>
    <dbReference type="NCBI Taxonomy" id="215803"/>
    <lineage>
        <taxon>Bacteria</taxon>
        <taxon>Pseudomonadati</taxon>
        <taxon>Myxococcota</taxon>
        <taxon>Polyangia</taxon>
        <taxon>Nannocystales</taxon>
        <taxon>Nannocystaceae</taxon>
        <taxon>Enhygromyxa</taxon>
    </lineage>
</organism>
<dbReference type="OrthoDB" id="5504005at2"/>
<dbReference type="AlphaFoldDB" id="A0A2S9Y3D5"/>
<evidence type="ECO:0000313" key="2">
    <source>
        <dbReference type="Proteomes" id="UP000238823"/>
    </source>
</evidence>
<protein>
    <submittedName>
        <fullName evidence="1">Uncharacterized protein</fullName>
    </submittedName>
</protein>
<evidence type="ECO:0000313" key="1">
    <source>
        <dbReference type="EMBL" id="PRP99606.1"/>
    </source>
</evidence>
<comment type="caution">
    <text evidence="1">The sequence shown here is derived from an EMBL/GenBank/DDBJ whole genome shotgun (WGS) entry which is preliminary data.</text>
</comment>
<dbReference type="EMBL" id="PVNL01000120">
    <property type="protein sequence ID" value="PRP99606.1"/>
    <property type="molecule type" value="Genomic_DNA"/>
</dbReference>
<reference evidence="1 2" key="1">
    <citation type="submission" date="2018-03" db="EMBL/GenBank/DDBJ databases">
        <title>Draft Genome Sequences of the Obligatory Marine Myxobacteria Enhygromyxa salina SWB007.</title>
        <authorList>
            <person name="Poehlein A."/>
            <person name="Moghaddam J.A."/>
            <person name="Harms H."/>
            <person name="Alanjari M."/>
            <person name="Koenig G.M."/>
            <person name="Daniel R."/>
            <person name="Schaeberle T.F."/>
        </authorList>
    </citation>
    <scope>NUCLEOTIDE SEQUENCE [LARGE SCALE GENOMIC DNA]</scope>
    <source>
        <strain evidence="1 2">SWB007</strain>
    </source>
</reference>
<proteinExistence type="predicted"/>
<gene>
    <name evidence="1" type="ORF">ENSA7_62440</name>
</gene>
<name>A0A2S9Y3D5_9BACT</name>
<accession>A0A2S9Y3D5</accession>